<dbReference type="GO" id="GO:1902369">
    <property type="term" value="P:negative regulation of RNA catabolic process"/>
    <property type="evidence" value="ECO:0007669"/>
    <property type="project" value="TreeGrafter"/>
</dbReference>
<dbReference type="GO" id="GO:0031048">
    <property type="term" value="P:regulatory ncRNA-mediated heterochromatin formation"/>
    <property type="evidence" value="ECO:0007669"/>
    <property type="project" value="TreeGrafter"/>
</dbReference>
<dbReference type="GO" id="GO:0071013">
    <property type="term" value="C:catalytic step 2 spliceosome"/>
    <property type="evidence" value="ECO:0007669"/>
    <property type="project" value="TreeGrafter"/>
</dbReference>
<reference evidence="4" key="1">
    <citation type="submission" date="2020-05" db="EMBL/GenBank/DDBJ databases">
        <title>Phylogenomic resolution of chytrid fungi.</title>
        <authorList>
            <person name="Stajich J.E."/>
            <person name="Amses K."/>
            <person name="Simmons R."/>
            <person name="Seto K."/>
            <person name="Myers J."/>
            <person name="Bonds A."/>
            <person name="Quandt C.A."/>
            <person name="Barry K."/>
            <person name="Liu P."/>
            <person name="Grigoriev I."/>
            <person name="Longcore J.E."/>
            <person name="James T.Y."/>
        </authorList>
    </citation>
    <scope>NUCLEOTIDE SEQUENCE</scope>
    <source>
        <strain evidence="4">JEL0318</strain>
    </source>
</reference>
<organism evidence="4 5">
    <name type="scientific">Rhizophlyctis rosea</name>
    <dbReference type="NCBI Taxonomy" id="64517"/>
    <lineage>
        <taxon>Eukaryota</taxon>
        <taxon>Fungi</taxon>
        <taxon>Fungi incertae sedis</taxon>
        <taxon>Chytridiomycota</taxon>
        <taxon>Chytridiomycota incertae sedis</taxon>
        <taxon>Chytridiomycetes</taxon>
        <taxon>Rhizophlyctidales</taxon>
        <taxon>Rhizophlyctidaceae</taxon>
        <taxon>Rhizophlyctis</taxon>
    </lineage>
</organism>
<gene>
    <name evidence="4" type="primary">NRDE2</name>
    <name evidence="4" type="ORF">HK097_000280</name>
</gene>
<dbReference type="PANTHER" id="PTHR13471">
    <property type="entry name" value="TETRATRICOPEPTIDE-LIKE HELICAL"/>
    <property type="match status" value="1"/>
</dbReference>
<keyword evidence="5" id="KW-1185">Reference proteome</keyword>
<dbReference type="PANTHER" id="PTHR13471:SF0">
    <property type="entry name" value="NUCLEAR EXOSOME REGULATOR NRDE2"/>
    <property type="match status" value="1"/>
</dbReference>
<evidence type="ECO:0000256" key="1">
    <source>
        <dbReference type="ARBA" id="ARBA00004123"/>
    </source>
</evidence>
<dbReference type="Pfam" id="PF08424">
    <property type="entry name" value="NRDE-2"/>
    <property type="match status" value="1"/>
</dbReference>
<accession>A0AAD5S870</accession>
<proteinExistence type="inferred from homology"/>
<evidence type="ECO:0000313" key="4">
    <source>
        <dbReference type="EMBL" id="KAJ3047041.1"/>
    </source>
</evidence>
<evidence type="ECO:0000313" key="5">
    <source>
        <dbReference type="Proteomes" id="UP001212841"/>
    </source>
</evidence>
<dbReference type="EMBL" id="JADGJD010001037">
    <property type="protein sequence ID" value="KAJ3047041.1"/>
    <property type="molecule type" value="Genomic_DNA"/>
</dbReference>
<protein>
    <submittedName>
        <fullName evidence="4">Protein nrde2</fullName>
    </submittedName>
</protein>
<keyword evidence="3" id="KW-0539">Nucleus</keyword>
<name>A0AAD5S870_9FUNG</name>
<dbReference type="InterPro" id="IPR013633">
    <property type="entry name" value="NRDE-2"/>
</dbReference>
<evidence type="ECO:0000256" key="3">
    <source>
        <dbReference type="ARBA" id="ARBA00023242"/>
    </source>
</evidence>
<evidence type="ECO:0000256" key="2">
    <source>
        <dbReference type="ARBA" id="ARBA00009265"/>
    </source>
</evidence>
<comment type="similarity">
    <text evidence="2">Belongs to the NRDE2 family.</text>
</comment>
<dbReference type="AlphaFoldDB" id="A0AAD5S870"/>
<sequence>MKRLKQMAPDRSLNSESNDFIAFPDFADVLTSREDVKKLLEDGNDAALEENAEFVQKTGEFNRRLQEEPKNLDLWLQFVALQDDLGKTGTKKASLRTAIGEKKQAILIKALEALPNNETLLLSFMKICEDTWEAAKAGGPPAPRLQ</sequence>
<comment type="caution">
    <text evidence="4">The sequence shown here is derived from an EMBL/GenBank/DDBJ whole genome shotgun (WGS) entry which is preliminary data.</text>
</comment>
<dbReference type="Proteomes" id="UP001212841">
    <property type="component" value="Unassembled WGS sequence"/>
</dbReference>
<comment type="subcellular location">
    <subcellularLocation>
        <location evidence="1">Nucleus</location>
    </subcellularLocation>
</comment>